<gene>
    <name evidence="3" type="ORF">N7Z68_10900</name>
</gene>
<dbReference type="Proteomes" id="UP001148125">
    <property type="component" value="Unassembled WGS sequence"/>
</dbReference>
<evidence type="ECO:0000256" key="2">
    <source>
        <dbReference type="SAM" id="Phobius"/>
    </source>
</evidence>
<feature type="transmembrane region" description="Helical" evidence="2">
    <location>
        <begin position="6"/>
        <end position="25"/>
    </location>
</feature>
<evidence type="ECO:0000256" key="1">
    <source>
        <dbReference type="SAM" id="MobiDB-lite"/>
    </source>
</evidence>
<comment type="caution">
    <text evidence="3">The sequence shown here is derived from an EMBL/GenBank/DDBJ whole genome shotgun (WGS) entry which is preliminary data.</text>
</comment>
<organism evidence="3 4">
    <name type="scientific">Alkalihalobacterium chitinilyticum</name>
    <dbReference type="NCBI Taxonomy" id="2980103"/>
    <lineage>
        <taxon>Bacteria</taxon>
        <taxon>Bacillati</taxon>
        <taxon>Bacillota</taxon>
        <taxon>Bacilli</taxon>
        <taxon>Bacillales</taxon>
        <taxon>Bacillaceae</taxon>
        <taxon>Alkalihalobacterium</taxon>
    </lineage>
</organism>
<dbReference type="RefSeq" id="WP_275118508.1">
    <property type="nucleotide sequence ID" value="NZ_JAOTPO010000006.1"/>
</dbReference>
<reference evidence="3" key="1">
    <citation type="submission" date="2024-05" db="EMBL/GenBank/DDBJ databases">
        <title>Alkalihalobacillus sp. strain MEB203 novel alkaliphilic bacterium from Lonar Lake, India.</title>
        <authorList>
            <person name="Joshi A."/>
            <person name="Thite S."/>
            <person name="Mengade P."/>
        </authorList>
    </citation>
    <scope>NUCLEOTIDE SEQUENCE</scope>
    <source>
        <strain evidence="3">MEB 203</strain>
    </source>
</reference>
<feature type="compositionally biased region" description="Basic and acidic residues" evidence="1">
    <location>
        <begin position="34"/>
        <end position="65"/>
    </location>
</feature>
<proteinExistence type="predicted"/>
<keyword evidence="2" id="KW-0472">Membrane</keyword>
<name>A0ABT5VF51_9BACI</name>
<keyword evidence="2" id="KW-1133">Transmembrane helix</keyword>
<feature type="region of interest" description="Disordered" evidence="1">
    <location>
        <begin position="34"/>
        <end position="95"/>
    </location>
</feature>
<keyword evidence="4" id="KW-1185">Reference proteome</keyword>
<sequence length="176" mass="20740">MNILDFLFGNIFFVILILGALWNFFSRQAEARKEAEQGKKPQREQEIDWKEIFRQEQAPDERDKPQPTVARDVEPSFEPSFEPIRQEVDTAAKDRRTEMEKLRDQLEEKRKKLKHAEISTQSAISDSPIMKNEIGKKRTKLDLDFQNISQEEAMKGIIWTEILGKPRAMRSYSNKR</sequence>
<evidence type="ECO:0000313" key="4">
    <source>
        <dbReference type="Proteomes" id="UP001148125"/>
    </source>
</evidence>
<keyword evidence="2" id="KW-0812">Transmembrane</keyword>
<evidence type="ECO:0000313" key="3">
    <source>
        <dbReference type="EMBL" id="MDE5413895.1"/>
    </source>
</evidence>
<accession>A0ABT5VF51</accession>
<protein>
    <submittedName>
        <fullName evidence="3">Atg14 domain-containing protein</fullName>
    </submittedName>
</protein>
<dbReference type="EMBL" id="JAOTPO010000006">
    <property type="protein sequence ID" value="MDE5413895.1"/>
    <property type="molecule type" value="Genomic_DNA"/>
</dbReference>
<feature type="compositionally biased region" description="Basic and acidic residues" evidence="1">
    <location>
        <begin position="84"/>
        <end position="95"/>
    </location>
</feature>